<dbReference type="EnsemblMetazoa" id="AATE000822-RA">
    <property type="protein sequence ID" value="AATE000822-PA.1"/>
    <property type="gene ID" value="AATE000822"/>
</dbReference>
<protein>
    <submittedName>
        <fullName evidence="1">Uncharacterized protein</fullName>
    </submittedName>
</protein>
<accession>A0A182IKE4</accession>
<organism evidence="1">
    <name type="scientific">Anopheles atroparvus</name>
    <name type="common">European mosquito</name>
    <dbReference type="NCBI Taxonomy" id="41427"/>
    <lineage>
        <taxon>Eukaryota</taxon>
        <taxon>Metazoa</taxon>
        <taxon>Ecdysozoa</taxon>
        <taxon>Arthropoda</taxon>
        <taxon>Hexapoda</taxon>
        <taxon>Insecta</taxon>
        <taxon>Pterygota</taxon>
        <taxon>Neoptera</taxon>
        <taxon>Endopterygota</taxon>
        <taxon>Diptera</taxon>
        <taxon>Nematocera</taxon>
        <taxon>Culicoidea</taxon>
        <taxon>Culicidae</taxon>
        <taxon>Anophelinae</taxon>
        <taxon>Anopheles</taxon>
    </lineage>
</organism>
<name>A0A182IKE4_ANOAO</name>
<sequence>MEDEQVQIVSVTLEDILRTSLPTPADHLPWYIPKRFWHWLVATNQIPSCESVSLEDTNDTGRQDSSEHCPAQPTRDILLRCSVALVRLHNIRHIVVASRNGGTVKRLLQLTSNSRTFHLVVLTDRISTVVELLSSGTGNLTIIRYGRAALVGDGELSKLPASYNIGSDEDIIDGIGGLKVSPEKWYEVKLEKLFQSTRLILEQREHGCLSWAEDARKVLFLHRSFVHSPFVNCFKIKRLR</sequence>
<proteinExistence type="predicted"/>
<evidence type="ECO:0000313" key="1">
    <source>
        <dbReference type="EnsemblMetazoa" id="AATE000822-PA.1"/>
    </source>
</evidence>
<dbReference type="VEuPathDB" id="VectorBase:AATE000822"/>
<reference evidence="1" key="1">
    <citation type="submission" date="2022-08" db="UniProtKB">
        <authorList>
            <consortium name="EnsemblMetazoa"/>
        </authorList>
    </citation>
    <scope>IDENTIFICATION</scope>
    <source>
        <strain evidence="1">EBRO</strain>
    </source>
</reference>
<dbReference type="AlphaFoldDB" id="A0A182IKE4"/>
<dbReference type="STRING" id="41427.A0A182IKE4"/>